<dbReference type="InterPro" id="IPR003660">
    <property type="entry name" value="HAMP_dom"/>
</dbReference>
<proteinExistence type="predicted"/>
<dbReference type="SUPFAM" id="SSF158472">
    <property type="entry name" value="HAMP domain-like"/>
    <property type="match status" value="1"/>
</dbReference>
<dbReference type="SMART" id="SM00304">
    <property type="entry name" value="HAMP"/>
    <property type="match status" value="1"/>
</dbReference>
<dbReference type="Pfam" id="PF00672">
    <property type="entry name" value="HAMP"/>
    <property type="match status" value="1"/>
</dbReference>
<dbReference type="PROSITE" id="PS50885">
    <property type="entry name" value="HAMP"/>
    <property type="match status" value="1"/>
</dbReference>
<organism evidence="3">
    <name type="scientific">freshwater metagenome</name>
    <dbReference type="NCBI Taxonomy" id="449393"/>
    <lineage>
        <taxon>unclassified sequences</taxon>
        <taxon>metagenomes</taxon>
        <taxon>ecological metagenomes</taxon>
    </lineage>
</organism>
<dbReference type="EMBL" id="CAEZXZ010000203">
    <property type="protein sequence ID" value="CAB4714514.1"/>
    <property type="molecule type" value="Genomic_DNA"/>
</dbReference>
<name>A0A6J6R5H0_9ZZZZ</name>
<dbReference type="GO" id="GO:0007165">
    <property type="term" value="P:signal transduction"/>
    <property type="evidence" value="ECO:0007669"/>
    <property type="project" value="InterPro"/>
</dbReference>
<evidence type="ECO:0000313" key="3">
    <source>
        <dbReference type="EMBL" id="CAB4714514.1"/>
    </source>
</evidence>
<keyword evidence="1" id="KW-0812">Transmembrane</keyword>
<dbReference type="CDD" id="cd06225">
    <property type="entry name" value="HAMP"/>
    <property type="match status" value="1"/>
</dbReference>
<dbReference type="GO" id="GO:0016020">
    <property type="term" value="C:membrane"/>
    <property type="evidence" value="ECO:0007669"/>
    <property type="project" value="InterPro"/>
</dbReference>
<sequence>MTTTEATPATEAPLIVPPVAQRRGFRLGIRWKLLISFTTAFTVVFAFIAIWIFQYTTTVAKDRLENELNRSALGGAATISAPEFVELNATVPAVPDAAYEYGLGYPDSPLYDLIARELFSIRQIVKDAKVYSYYLDPADGKLYFSASGGYYVTPEPVGVQFKVPVSDVVDPATYAYMEQGLTATTEQKEYSDDFGNFISSYTPILDDAGTPVGAIGLDYPQSYVAEVQDGVRRQLFPVLGFSYIVLLLLVLVLSTSLARPLRRLTAATGRIANGEYDLDVTGLVRTRFPDEMFTLAESFAEMAKKVGLRERSLTREVQRLKVEIDHARREEAVKEITESDFFSDLTAKAAEMRRKARPESDG</sequence>
<evidence type="ECO:0000259" key="2">
    <source>
        <dbReference type="PROSITE" id="PS50885"/>
    </source>
</evidence>
<protein>
    <submittedName>
        <fullName evidence="3">Unannotated protein</fullName>
    </submittedName>
</protein>
<accession>A0A6J6R5H0</accession>
<feature type="transmembrane region" description="Helical" evidence="1">
    <location>
        <begin position="31"/>
        <end position="53"/>
    </location>
</feature>
<keyword evidence="1" id="KW-1133">Transmembrane helix</keyword>
<reference evidence="3" key="1">
    <citation type="submission" date="2020-05" db="EMBL/GenBank/DDBJ databases">
        <authorList>
            <person name="Chiriac C."/>
            <person name="Salcher M."/>
            <person name="Ghai R."/>
            <person name="Kavagutti S V."/>
        </authorList>
    </citation>
    <scope>NUCLEOTIDE SEQUENCE</scope>
</reference>
<feature type="domain" description="HAMP" evidence="2">
    <location>
        <begin position="255"/>
        <end position="311"/>
    </location>
</feature>
<dbReference type="AlphaFoldDB" id="A0A6J6R5H0"/>
<dbReference type="Gene3D" id="6.10.340.10">
    <property type="match status" value="1"/>
</dbReference>
<evidence type="ECO:0000256" key="1">
    <source>
        <dbReference type="SAM" id="Phobius"/>
    </source>
</evidence>
<feature type="transmembrane region" description="Helical" evidence="1">
    <location>
        <begin position="235"/>
        <end position="253"/>
    </location>
</feature>
<keyword evidence="1" id="KW-0472">Membrane</keyword>
<gene>
    <name evidence="3" type="ORF">UFOPK2625_01197</name>
</gene>